<comment type="catalytic activity">
    <reaction evidence="6">
        <text>a purine 2'-deoxyribonucleoside 5'-phosphate + H2O = a purine nucleobase + 2-deoxy-D-ribose 5-phosphate</text>
        <dbReference type="Rhea" id="RHEA:51132"/>
        <dbReference type="ChEBI" id="CHEBI:15377"/>
        <dbReference type="ChEBI" id="CHEBI:26386"/>
        <dbReference type="ChEBI" id="CHEBI:62877"/>
        <dbReference type="ChEBI" id="CHEBI:142198"/>
    </reaction>
</comment>
<accession>A0A8S3UZL0</accession>
<dbReference type="FunFam" id="3.40.50.450:FF:000019">
    <property type="entry name" value="2'-deoxynucleoside 5'-phosphate N-hydrolase 1"/>
    <property type="match status" value="1"/>
</dbReference>
<evidence type="ECO:0000313" key="8">
    <source>
        <dbReference type="EMBL" id="CAG2249372.1"/>
    </source>
</evidence>
<dbReference type="EC" id="3.2.2.-" evidence="6"/>
<evidence type="ECO:0000256" key="5">
    <source>
        <dbReference type="ARBA" id="ARBA00047460"/>
    </source>
</evidence>
<proteinExistence type="inferred from homology"/>
<dbReference type="GO" id="GO:0005737">
    <property type="term" value="C:cytoplasm"/>
    <property type="evidence" value="ECO:0007669"/>
    <property type="project" value="UniProtKB-SubCell"/>
</dbReference>
<comment type="subcellular location">
    <subcellularLocation>
        <location evidence="6">Cytoplasm</location>
    </subcellularLocation>
    <subcellularLocation>
        <location evidence="6">Nucleus</location>
    </subcellularLocation>
</comment>
<feature type="binding site" description="in other chain" evidence="6">
    <location>
        <position position="153"/>
    </location>
    <ligand>
        <name>substrate</name>
        <note>ligand shared between homodimeric partners</note>
    </ligand>
</feature>
<dbReference type="PANTHER" id="PTHR15364">
    <property type="entry name" value="2'-DEOXYNUCLEOSIDE 5'-PHOSPHATE N-HYDROLASE 1"/>
    <property type="match status" value="1"/>
</dbReference>
<dbReference type="GO" id="GO:0006163">
    <property type="term" value="P:purine nucleotide metabolic process"/>
    <property type="evidence" value="ECO:0007669"/>
    <property type="project" value="UniProtKB-ARBA"/>
</dbReference>
<dbReference type="InterPro" id="IPR051239">
    <property type="entry name" value="2'-dNMP_N-hydrolase"/>
</dbReference>
<sequence>MLIILINCIYVYPQKCEAEKYQDEIYYPEYITLNTTTSPSDQDEVICKVFSYCIIFIGHKLKIATLCLCEMKIYFCGSIQGGRQDAELYATIIDELKSKYGEVLTEFVGSPTVEQDEIELGSKEVHQLCLTKLKSADVLIAEVTQPSLGVGYEIGRAVGMDKKILCLFRPNSGRKLSSMIAGLHDSHNVTVKNYDGQDFKDILKVFFTMS</sequence>
<keyword evidence="3 6" id="KW-0546">Nucleotide metabolism</keyword>
<comment type="function">
    <text evidence="6">Catalyzes the cleavage of the N-glycosidic bond of deoxyribonucleoside 5'-monophosphates to yield deoxyribose 5-phosphate and a purine or pyrimidine base.</text>
</comment>
<dbReference type="Proteomes" id="UP000683360">
    <property type="component" value="Unassembled WGS sequence"/>
</dbReference>
<dbReference type="Gene3D" id="3.40.50.450">
    <property type="match status" value="1"/>
</dbReference>
<dbReference type="HAMAP" id="MF_03036">
    <property type="entry name" value="Nuc_phosphate_hydrolase"/>
    <property type="match status" value="1"/>
</dbReference>
<evidence type="ECO:0000256" key="4">
    <source>
        <dbReference type="ARBA" id="ARBA00023295"/>
    </source>
</evidence>
<feature type="binding site" description="in other chain" evidence="6">
    <location>
        <position position="89"/>
    </location>
    <ligand>
        <name>substrate</name>
        <note>ligand shared between homodimeric partners</note>
    </ligand>
</feature>
<reference evidence="8" key="1">
    <citation type="submission" date="2021-03" db="EMBL/GenBank/DDBJ databases">
        <authorList>
            <person name="Bekaert M."/>
        </authorList>
    </citation>
    <scope>NUCLEOTIDE SEQUENCE</scope>
</reference>
<dbReference type="SUPFAM" id="SSF52309">
    <property type="entry name" value="N-(deoxy)ribosyltransferase-like"/>
    <property type="match status" value="1"/>
</dbReference>
<dbReference type="Pfam" id="PF05014">
    <property type="entry name" value="Nuc_deoxyrib_tr"/>
    <property type="match status" value="1"/>
</dbReference>
<evidence type="ECO:0000256" key="1">
    <source>
        <dbReference type="ARBA" id="ARBA00011407"/>
    </source>
</evidence>
<feature type="chain" id="PRO_5035809274" description="Putative 2'-deoxynucleoside 5'-phosphate N-hydrolase 1" evidence="7">
    <location>
        <begin position="19"/>
        <end position="210"/>
    </location>
</feature>
<name>A0A8S3UZL0_MYTED</name>
<evidence type="ECO:0000256" key="3">
    <source>
        <dbReference type="ARBA" id="ARBA00023080"/>
    </source>
</evidence>
<dbReference type="PANTHER" id="PTHR15364:SF0">
    <property type="entry name" value="2'-DEOXYNUCLEOSIDE 5'-PHOSPHATE N-HYDROLASE 1"/>
    <property type="match status" value="1"/>
</dbReference>
<evidence type="ECO:0000313" key="9">
    <source>
        <dbReference type="Proteomes" id="UP000683360"/>
    </source>
</evidence>
<evidence type="ECO:0000256" key="6">
    <source>
        <dbReference type="HAMAP-Rule" id="MF_03036"/>
    </source>
</evidence>
<dbReference type="OrthoDB" id="18087at2759"/>
<comment type="caution">
    <text evidence="8">The sequence shown here is derived from an EMBL/GenBank/DDBJ whole genome shotgun (WGS) entry which is preliminary data.</text>
</comment>
<comment type="similarity">
    <text evidence="6">Belongs to the 2'-deoxynucleoside 5'-phosphate N-hydrolase 1 family.</text>
</comment>
<comment type="subunit">
    <text evidence="1 6">Monomer and homodimer.</text>
</comment>
<dbReference type="InterPro" id="IPR007710">
    <property type="entry name" value="Nucleoside_deoxyribTrfase"/>
</dbReference>
<feature type="signal peptide" evidence="7">
    <location>
        <begin position="1"/>
        <end position="18"/>
    </location>
</feature>
<keyword evidence="9" id="KW-1185">Reference proteome</keyword>
<organism evidence="8 9">
    <name type="scientific">Mytilus edulis</name>
    <name type="common">Blue mussel</name>
    <dbReference type="NCBI Taxonomy" id="6550"/>
    <lineage>
        <taxon>Eukaryota</taxon>
        <taxon>Metazoa</taxon>
        <taxon>Spiralia</taxon>
        <taxon>Lophotrochozoa</taxon>
        <taxon>Mollusca</taxon>
        <taxon>Bivalvia</taxon>
        <taxon>Autobranchia</taxon>
        <taxon>Pteriomorphia</taxon>
        <taxon>Mytilida</taxon>
        <taxon>Mytiloidea</taxon>
        <taxon>Mytilidae</taxon>
        <taxon>Mytilinae</taxon>
        <taxon>Mytilus</taxon>
    </lineage>
</organism>
<comment type="catalytic activity">
    <reaction evidence="5">
        <text>5-hydroxymethyl-dUMP + H2O = 5-hydroxymethyluracil + 2-deoxy-D-ribose 5-phosphate</text>
        <dbReference type="Rhea" id="RHEA:77099"/>
        <dbReference type="ChEBI" id="CHEBI:15377"/>
        <dbReference type="ChEBI" id="CHEBI:16964"/>
        <dbReference type="ChEBI" id="CHEBI:62877"/>
        <dbReference type="ChEBI" id="CHEBI:90409"/>
    </reaction>
    <physiologicalReaction direction="left-to-right" evidence="5">
        <dbReference type="Rhea" id="RHEA:77100"/>
    </physiologicalReaction>
</comment>
<evidence type="ECO:0000256" key="7">
    <source>
        <dbReference type="SAM" id="SignalP"/>
    </source>
</evidence>
<protein>
    <recommendedName>
        <fullName evidence="6">Putative 2'-deoxynucleoside 5'-phosphate N-hydrolase 1</fullName>
        <ecNumber evidence="6">3.2.2.-</ecNumber>
    </recommendedName>
</protein>
<evidence type="ECO:0000256" key="2">
    <source>
        <dbReference type="ARBA" id="ARBA00022801"/>
    </source>
</evidence>
<dbReference type="GO" id="GO:0042802">
    <property type="term" value="F:identical protein binding"/>
    <property type="evidence" value="ECO:0007669"/>
    <property type="project" value="UniProtKB-ARBA"/>
</dbReference>
<dbReference type="GO" id="GO:0009159">
    <property type="term" value="P:deoxyribonucleoside monophosphate catabolic process"/>
    <property type="evidence" value="ECO:0007669"/>
    <property type="project" value="InterPro"/>
</dbReference>
<keyword evidence="2 6" id="KW-0378">Hydrolase</keyword>
<dbReference type="AlphaFoldDB" id="A0A8S3UZL0"/>
<feature type="binding site" evidence="6">
    <location>
        <begin position="177"/>
        <end position="179"/>
    </location>
    <ligand>
        <name>substrate</name>
        <note>ligand shared between homodimeric partners</note>
    </ligand>
</feature>
<dbReference type="GO" id="GO:0070694">
    <property type="term" value="F:5-hydroxymethyl-dUMP N-hydrolase activity"/>
    <property type="evidence" value="ECO:0007669"/>
    <property type="project" value="InterPro"/>
</dbReference>
<keyword evidence="4 6" id="KW-0326">Glycosidase</keyword>
<keyword evidence="6" id="KW-0539">Nucleus</keyword>
<comment type="catalytic activity">
    <reaction evidence="6">
        <text>a pyrimidine 2'-deoxyribonucleoside 5'-phosphate + H2O = a pyrimidine nucleobase + 2-deoxy-D-ribose 5-phosphate</text>
        <dbReference type="Rhea" id="RHEA:57852"/>
        <dbReference type="ChEBI" id="CHEBI:15377"/>
        <dbReference type="ChEBI" id="CHEBI:26432"/>
        <dbReference type="ChEBI" id="CHEBI:62877"/>
        <dbReference type="ChEBI" id="CHEBI:142209"/>
    </reaction>
</comment>
<dbReference type="GO" id="GO:0005634">
    <property type="term" value="C:nucleus"/>
    <property type="evidence" value="ECO:0007669"/>
    <property type="project" value="UniProtKB-SubCell"/>
</dbReference>
<gene>
    <name evidence="8" type="ORF">MEDL_61101</name>
</gene>
<keyword evidence="7" id="KW-0732">Signal</keyword>
<dbReference type="EMBL" id="CAJPWZ010002969">
    <property type="protein sequence ID" value="CAG2249372.1"/>
    <property type="molecule type" value="Genomic_DNA"/>
</dbReference>
<keyword evidence="6" id="KW-0963">Cytoplasm</keyword>
<comment type="caution">
    <text evidence="6">Lacks conserved residue(s) required for the propagation of feature annotation.</text>
</comment>
<dbReference type="GO" id="GO:0009116">
    <property type="term" value="P:nucleoside metabolic process"/>
    <property type="evidence" value="ECO:0007669"/>
    <property type="project" value="UniProtKB-UniRule"/>
</dbReference>
<dbReference type="InterPro" id="IPR028607">
    <property type="entry name" value="DNPH1"/>
</dbReference>